<dbReference type="PANTHER" id="PTHR16943:SF8">
    <property type="entry name" value="2-METHYLCITRATE DEHYDRATASE"/>
    <property type="match status" value="1"/>
</dbReference>
<dbReference type="Gene3D" id="3.30.1330.120">
    <property type="entry name" value="2-methylcitrate dehydratase PrpD"/>
    <property type="match status" value="1"/>
</dbReference>
<dbReference type="InterPro" id="IPR045337">
    <property type="entry name" value="MmgE_PrpD_C"/>
</dbReference>
<accession>A0A2U1V4B4</accession>
<name>A0A2U1V4B4_9PROT</name>
<protein>
    <recommendedName>
        <fullName evidence="7">MmgE/PrpD family protein</fullName>
    </recommendedName>
</protein>
<evidence type="ECO:0000259" key="3">
    <source>
        <dbReference type="Pfam" id="PF03972"/>
    </source>
</evidence>
<evidence type="ECO:0000256" key="1">
    <source>
        <dbReference type="ARBA" id="ARBA00006174"/>
    </source>
</evidence>
<comment type="similarity">
    <text evidence="1">Belongs to the PrpD family.</text>
</comment>
<dbReference type="InterPro" id="IPR036148">
    <property type="entry name" value="MmgE/PrpD_sf"/>
</dbReference>
<organism evidence="5 6">
    <name type="scientific">Teichococcus aestuarii</name>
    <dbReference type="NCBI Taxonomy" id="568898"/>
    <lineage>
        <taxon>Bacteria</taxon>
        <taxon>Pseudomonadati</taxon>
        <taxon>Pseudomonadota</taxon>
        <taxon>Alphaproteobacteria</taxon>
        <taxon>Acetobacterales</taxon>
        <taxon>Roseomonadaceae</taxon>
        <taxon>Roseomonas</taxon>
    </lineage>
</organism>
<evidence type="ECO:0000256" key="2">
    <source>
        <dbReference type="SAM" id="MobiDB-lite"/>
    </source>
</evidence>
<proteinExistence type="inferred from homology"/>
<comment type="caution">
    <text evidence="5">The sequence shown here is derived from an EMBL/GenBank/DDBJ whole genome shotgun (WGS) entry which is preliminary data.</text>
</comment>
<evidence type="ECO:0000313" key="5">
    <source>
        <dbReference type="EMBL" id="PWC28722.1"/>
    </source>
</evidence>
<dbReference type="PANTHER" id="PTHR16943">
    <property type="entry name" value="2-METHYLCITRATE DEHYDRATASE-RELATED"/>
    <property type="match status" value="1"/>
</dbReference>
<dbReference type="AlphaFoldDB" id="A0A2U1V4B4"/>
<dbReference type="EMBL" id="PDOA01000006">
    <property type="protein sequence ID" value="PWC28722.1"/>
    <property type="molecule type" value="Genomic_DNA"/>
</dbReference>
<dbReference type="Gene3D" id="1.10.4100.10">
    <property type="entry name" value="2-methylcitrate dehydratase PrpD"/>
    <property type="match status" value="1"/>
</dbReference>
<feature type="region of interest" description="Disordered" evidence="2">
    <location>
        <begin position="378"/>
        <end position="398"/>
    </location>
</feature>
<feature type="domain" description="MmgE/PrpD C-terminal" evidence="4">
    <location>
        <begin position="272"/>
        <end position="428"/>
    </location>
</feature>
<dbReference type="InterPro" id="IPR045336">
    <property type="entry name" value="MmgE_PrpD_N"/>
</dbReference>
<dbReference type="InterPro" id="IPR042188">
    <property type="entry name" value="MmgE/PrpD_sf_2"/>
</dbReference>
<dbReference type="InterPro" id="IPR042183">
    <property type="entry name" value="MmgE/PrpD_sf_1"/>
</dbReference>
<sequence length="451" mass="46538">MGGDGHAPYAGEILGRFIAASRWEEIPASLRHEGRRALLNFFGGALGVARDPAVETALRVMAPFSGGGHATVIGRAERLDAMGAAFVNTIAANLLDYDDTHLETVIHPTAPVAPPLLALAEQRGLGGKAVLHAFLLGAEVECRLGCAVSPGHYARGWHITSTCGVFGAAAGCARLLGLDAAQCWAALGIAASQSAGLVENLPSAAKNVGMGNAARNGLLAALLAQAGYGAAPAAIEGPLGWARAMGDAPDLRRVTGGLGTRWEFARNTYKPYPSGIVFHAVIDACLALRVPGEAIAEVVVAGNQLLLDRGDRPVRNERDARVSIHHTAAVVLARGEAGPAAFSLAAVRDPAVAALRGRVRAVLDDGLPRGAARVTLRTGGGEERSITVTAPRGSEGQPLTDAELEAKYRANASLAGMAARAEEQIGLLWSLEDNPDMAGLMRRFAAAASPG</sequence>
<dbReference type="GO" id="GO:0016829">
    <property type="term" value="F:lyase activity"/>
    <property type="evidence" value="ECO:0007669"/>
    <property type="project" value="InterPro"/>
</dbReference>
<dbReference type="RefSeq" id="WP_109517116.1">
    <property type="nucleotide sequence ID" value="NZ_PDOA01000006.1"/>
</dbReference>
<gene>
    <name evidence="5" type="ORF">CR165_11405</name>
</gene>
<evidence type="ECO:0008006" key="7">
    <source>
        <dbReference type="Google" id="ProtNLM"/>
    </source>
</evidence>
<dbReference type="Proteomes" id="UP000245048">
    <property type="component" value="Unassembled WGS sequence"/>
</dbReference>
<dbReference type="InterPro" id="IPR005656">
    <property type="entry name" value="MmgE_PrpD"/>
</dbReference>
<keyword evidence="6" id="KW-1185">Reference proteome</keyword>
<feature type="domain" description="MmgE/PrpD N-terminal" evidence="3">
    <location>
        <begin position="14"/>
        <end position="251"/>
    </location>
</feature>
<dbReference type="Pfam" id="PF19305">
    <property type="entry name" value="MmgE_PrpD_C"/>
    <property type="match status" value="1"/>
</dbReference>
<dbReference type="OrthoDB" id="9795089at2"/>
<evidence type="ECO:0000259" key="4">
    <source>
        <dbReference type="Pfam" id="PF19305"/>
    </source>
</evidence>
<reference evidence="6" key="1">
    <citation type="submission" date="2017-10" db="EMBL/GenBank/DDBJ databases">
        <authorList>
            <person name="Toshchakov S.V."/>
            <person name="Goeva M.A."/>
        </authorList>
    </citation>
    <scope>NUCLEOTIDE SEQUENCE [LARGE SCALE GENOMIC DNA]</scope>
    <source>
        <strain evidence="6">JR1/69-1-13</strain>
    </source>
</reference>
<evidence type="ECO:0000313" key="6">
    <source>
        <dbReference type="Proteomes" id="UP000245048"/>
    </source>
</evidence>
<dbReference type="Pfam" id="PF03972">
    <property type="entry name" value="MmgE_PrpD_N"/>
    <property type="match status" value="1"/>
</dbReference>
<dbReference type="SUPFAM" id="SSF103378">
    <property type="entry name" value="2-methylcitrate dehydratase PrpD"/>
    <property type="match status" value="1"/>
</dbReference>